<evidence type="ECO:0000256" key="2">
    <source>
        <dbReference type="ARBA" id="ARBA00009347"/>
    </source>
</evidence>
<dbReference type="PANTHER" id="PTHR43884">
    <property type="entry name" value="ACYL-COA DEHYDROGENASE"/>
    <property type="match status" value="1"/>
</dbReference>
<dbReference type="Pfam" id="PF02770">
    <property type="entry name" value="Acyl-CoA_dh_M"/>
    <property type="match status" value="1"/>
</dbReference>
<dbReference type="RefSeq" id="WP_024330680.1">
    <property type="nucleotide sequence ID" value="NZ_JASOXK010000001.1"/>
</dbReference>
<protein>
    <submittedName>
        <fullName evidence="10">Acyl-CoA dehydrogenase</fullName>
    </submittedName>
</protein>
<gene>
    <name evidence="10" type="ORF">CYJ19_01465</name>
</gene>
<dbReference type="InterPro" id="IPR006089">
    <property type="entry name" value="Acyl-CoA_DH_CS"/>
</dbReference>
<dbReference type="EMBL" id="PKKO01000001">
    <property type="protein sequence ID" value="PKY73285.1"/>
    <property type="molecule type" value="Genomic_DNA"/>
</dbReference>
<dbReference type="InterPro" id="IPR013786">
    <property type="entry name" value="AcylCoA_DH/ox_N"/>
</dbReference>
<organism evidence="10 11">
    <name type="scientific">Winkia neuii</name>
    <dbReference type="NCBI Taxonomy" id="33007"/>
    <lineage>
        <taxon>Bacteria</taxon>
        <taxon>Bacillati</taxon>
        <taxon>Actinomycetota</taxon>
        <taxon>Actinomycetes</taxon>
        <taxon>Actinomycetales</taxon>
        <taxon>Actinomycetaceae</taxon>
        <taxon>Winkia</taxon>
    </lineage>
</organism>
<evidence type="ECO:0000256" key="4">
    <source>
        <dbReference type="ARBA" id="ARBA00022827"/>
    </source>
</evidence>
<dbReference type="Proteomes" id="UP000235122">
    <property type="component" value="Unassembled WGS sequence"/>
</dbReference>
<evidence type="ECO:0000259" key="7">
    <source>
        <dbReference type="Pfam" id="PF00441"/>
    </source>
</evidence>
<feature type="domain" description="Acyl-CoA dehydrogenase/oxidase N-terminal" evidence="9">
    <location>
        <begin position="7"/>
        <end position="117"/>
    </location>
</feature>
<keyword evidence="3 6" id="KW-0285">Flavoprotein</keyword>
<dbReference type="FunFam" id="1.20.140.10:FF:000004">
    <property type="entry name" value="Acyl-CoA dehydrogenase FadE25"/>
    <property type="match status" value="1"/>
</dbReference>
<evidence type="ECO:0000259" key="8">
    <source>
        <dbReference type="Pfam" id="PF02770"/>
    </source>
</evidence>
<dbReference type="PIRSF" id="PIRSF016578">
    <property type="entry name" value="HsaA"/>
    <property type="match status" value="1"/>
</dbReference>
<reference evidence="10 11" key="1">
    <citation type="submission" date="2017-12" db="EMBL/GenBank/DDBJ databases">
        <title>Phylogenetic diversity of female urinary microbiome.</title>
        <authorList>
            <person name="Thomas-White K."/>
            <person name="Wolfe A.J."/>
        </authorList>
    </citation>
    <scope>NUCLEOTIDE SEQUENCE [LARGE SCALE GENOMIC DNA]</scope>
    <source>
        <strain evidence="10 11">UMB0402</strain>
    </source>
</reference>
<dbReference type="PROSITE" id="PS00072">
    <property type="entry name" value="ACYL_COA_DH_1"/>
    <property type="match status" value="1"/>
</dbReference>
<dbReference type="SUPFAM" id="SSF47203">
    <property type="entry name" value="Acyl-CoA dehydrogenase C-terminal domain-like"/>
    <property type="match status" value="1"/>
</dbReference>
<proteinExistence type="inferred from homology"/>
<evidence type="ECO:0000259" key="9">
    <source>
        <dbReference type="Pfam" id="PF02771"/>
    </source>
</evidence>
<dbReference type="SUPFAM" id="SSF56645">
    <property type="entry name" value="Acyl-CoA dehydrogenase NM domain-like"/>
    <property type="match status" value="1"/>
</dbReference>
<dbReference type="InterPro" id="IPR036250">
    <property type="entry name" value="AcylCo_DH-like_C"/>
</dbReference>
<name>A0A2I1IQ90_9ACTO</name>
<evidence type="ECO:0000256" key="1">
    <source>
        <dbReference type="ARBA" id="ARBA00001974"/>
    </source>
</evidence>
<keyword evidence="4 6" id="KW-0274">FAD</keyword>
<dbReference type="AlphaFoldDB" id="A0A2I1IQ90"/>
<evidence type="ECO:0000313" key="10">
    <source>
        <dbReference type="EMBL" id="PKY73285.1"/>
    </source>
</evidence>
<dbReference type="InterPro" id="IPR009075">
    <property type="entry name" value="AcylCo_DH/oxidase_C"/>
</dbReference>
<dbReference type="InterPro" id="IPR006091">
    <property type="entry name" value="Acyl-CoA_Oxase/DH_mid-dom"/>
</dbReference>
<dbReference type="GO" id="GO:0050660">
    <property type="term" value="F:flavin adenine dinucleotide binding"/>
    <property type="evidence" value="ECO:0007669"/>
    <property type="project" value="InterPro"/>
</dbReference>
<dbReference type="InterPro" id="IPR009100">
    <property type="entry name" value="AcylCoA_DH/oxidase_NM_dom_sf"/>
</dbReference>
<comment type="similarity">
    <text evidence="2 6">Belongs to the acyl-CoA dehydrogenase family.</text>
</comment>
<dbReference type="InterPro" id="IPR037069">
    <property type="entry name" value="AcylCoA_DH/ox_N_sf"/>
</dbReference>
<evidence type="ECO:0000256" key="6">
    <source>
        <dbReference type="RuleBase" id="RU362125"/>
    </source>
</evidence>
<evidence type="ECO:0000256" key="5">
    <source>
        <dbReference type="ARBA" id="ARBA00023002"/>
    </source>
</evidence>
<dbReference type="GeneID" id="35866246"/>
<dbReference type="Gene3D" id="2.40.110.10">
    <property type="entry name" value="Butyryl-CoA Dehydrogenase, subunit A, domain 2"/>
    <property type="match status" value="1"/>
</dbReference>
<dbReference type="FunFam" id="2.40.110.10:FF:000001">
    <property type="entry name" value="Acyl-CoA dehydrogenase, mitochondrial"/>
    <property type="match status" value="1"/>
</dbReference>
<keyword evidence="5 6" id="KW-0560">Oxidoreductase</keyword>
<dbReference type="STRING" id="33007.HMPREF3198_00934"/>
<sequence length="381" mass="41181">MSYQLNSEQELLRDFVRDFAKTKLEPLAAKADEKGEFDQASYDALLEAGFAAPGIPEEYGGDGIDSVSMAIVMEEIARVNASASTILSSNKLGMIPLMLYGTEEQRKTYLPPVAAGEAMFGYALSEWNAGSDPGAMTCMAKEDGDDYVINGTKAWVTSAGIAKYIVLFAVTDPDDKRHRITAFMLHADDEGISLGAPEHKMGIRGSVTREMVLKDVRIPASRMLGKRGHGLSLALGTLDHTRISIAAQSVGIAQGAIDQAAEYVTKREQFGAPLAKLQGIQFMLADMAMKTEAARQLTYAAADRSGTKAEDLTFFGASAKCFASDTAMAVTTDAVQLLGGLGYSKESPVERMMRDAKVTQIYEGTNQIQRIVIARQLLKNY</sequence>
<dbReference type="FunFam" id="1.10.540.10:FF:000002">
    <property type="entry name" value="Acyl-CoA dehydrogenase FadE19"/>
    <property type="match status" value="1"/>
</dbReference>
<evidence type="ECO:0000313" key="11">
    <source>
        <dbReference type="Proteomes" id="UP000235122"/>
    </source>
</evidence>
<keyword evidence="11" id="KW-1185">Reference proteome</keyword>
<dbReference type="PROSITE" id="PS00073">
    <property type="entry name" value="ACYL_COA_DH_2"/>
    <property type="match status" value="1"/>
</dbReference>
<comment type="caution">
    <text evidence="10">The sequence shown here is derived from an EMBL/GenBank/DDBJ whole genome shotgun (WGS) entry which is preliminary data.</text>
</comment>
<dbReference type="Pfam" id="PF02771">
    <property type="entry name" value="Acyl-CoA_dh_N"/>
    <property type="match status" value="1"/>
</dbReference>
<feature type="domain" description="Acyl-CoA oxidase/dehydrogenase middle" evidence="8">
    <location>
        <begin position="122"/>
        <end position="216"/>
    </location>
</feature>
<dbReference type="Gene3D" id="1.10.540.10">
    <property type="entry name" value="Acyl-CoA dehydrogenase/oxidase, N-terminal domain"/>
    <property type="match status" value="1"/>
</dbReference>
<dbReference type="GO" id="GO:0003995">
    <property type="term" value="F:acyl-CoA dehydrogenase activity"/>
    <property type="evidence" value="ECO:0007669"/>
    <property type="project" value="InterPro"/>
</dbReference>
<dbReference type="Gene3D" id="1.20.140.10">
    <property type="entry name" value="Butyryl-CoA Dehydrogenase, subunit A, domain 3"/>
    <property type="match status" value="1"/>
</dbReference>
<dbReference type="PANTHER" id="PTHR43884:SF12">
    <property type="entry name" value="ISOVALERYL-COA DEHYDROGENASE, MITOCHONDRIAL-RELATED"/>
    <property type="match status" value="1"/>
</dbReference>
<comment type="cofactor">
    <cofactor evidence="1 6">
        <name>FAD</name>
        <dbReference type="ChEBI" id="CHEBI:57692"/>
    </cofactor>
</comment>
<evidence type="ECO:0000256" key="3">
    <source>
        <dbReference type="ARBA" id="ARBA00022630"/>
    </source>
</evidence>
<dbReference type="InterPro" id="IPR046373">
    <property type="entry name" value="Acyl-CoA_Oxase/DH_mid-dom_sf"/>
</dbReference>
<dbReference type="Pfam" id="PF00441">
    <property type="entry name" value="Acyl-CoA_dh_1"/>
    <property type="match status" value="1"/>
</dbReference>
<accession>A0A2I1IQ90</accession>
<feature type="domain" description="Acyl-CoA dehydrogenase/oxidase C-terminal" evidence="7">
    <location>
        <begin position="228"/>
        <end position="378"/>
    </location>
</feature>